<reference evidence="2 4" key="4">
    <citation type="submission" date="2018-03" db="EMBL/GenBank/DDBJ databases">
        <title>Genetic Diversity and Phenotypic Plasticity of AHL Mediated Quorum Sensing in Environmental Strains of Vibrio mediterranei.</title>
        <authorList>
            <person name="Lantoine F."/>
            <person name="Vouve F."/>
        </authorList>
    </citation>
    <scope>NUCLEOTIDE SEQUENCE [LARGE SCALE GENOMIC DNA]</scope>
    <source>
        <strain evidence="2 4">17LN0615E</strain>
    </source>
</reference>
<gene>
    <name evidence="1" type="ORF">BSZ05_14055</name>
    <name evidence="2" type="ORF">COR51_16535</name>
</gene>
<dbReference type="RefSeq" id="WP_038228490.1">
    <property type="nucleotide sequence ID" value="NZ_CP018308.1"/>
</dbReference>
<keyword evidence="4" id="KW-1185">Reference proteome</keyword>
<dbReference type="EMBL" id="CP018308">
    <property type="protein sequence ID" value="ASI90821.1"/>
    <property type="molecule type" value="Genomic_DNA"/>
</dbReference>
<dbReference type="AlphaFoldDB" id="A0AAN1FHP0"/>
<dbReference type="Proteomes" id="UP000238163">
    <property type="component" value="Unassembled WGS sequence"/>
</dbReference>
<reference evidence="3" key="1">
    <citation type="submission" date="2016-12" db="EMBL/GenBank/DDBJ databases">
        <title>Comparative genomic analysis reveals the diversity, evolution, and environmental adaptation strategies of the genus Vibrio.</title>
        <authorList>
            <person name="Lin H."/>
            <person name="Wang X."/>
            <person name="Zhang X.-H."/>
        </authorList>
    </citation>
    <scope>NUCLEOTIDE SEQUENCE [LARGE SCALE GENOMIC DNA]</scope>
    <source>
        <strain evidence="3">QT6D1</strain>
    </source>
</reference>
<name>A0AAN1FHP0_9VIBR</name>
<dbReference type="EMBL" id="NWTN01000011">
    <property type="protein sequence ID" value="PRQ66539.1"/>
    <property type="molecule type" value="Genomic_DNA"/>
</dbReference>
<evidence type="ECO:0000313" key="1">
    <source>
        <dbReference type="EMBL" id="ASI90821.1"/>
    </source>
</evidence>
<proteinExistence type="predicted"/>
<sequence>MDFKFYNKDDSYTYLCIESATFKEESTQLIEQGFVEQSLIITAESPEEAEAIYKSEHQGFLKKLNMLLGPFITSGYHRSN</sequence>
<organism evidence="1 3">
    <name type="scientific">Vibrio mediterranei</name>
    <dbReference type="NCBI Taxonomy" id="689"/>
    <lineage>
        <taxon>Bacteria</taxon>
        <taxon>Pseudomonadati</taxon>
        <taxon>Pseudomonadota</taxon>
        <taxon>Gammaproteobacteria</taxon>
        <taxon>Vibrionales</taxon>
        <taxon>Vibrionaceae</taxon>
        <taxon>Vibrio</taxon>
    </lineage>
</organism>
<protein>
    <submittedName>
        <fullName evidence="1">Uncharacterized protein</fullName>
    </submittedName>
</protein>
<accession>A0AAN1FHP0</accession>
<evidence type="ECO:0000313" key="4">
    <source>
        <dbReference type="Proteomes" id="UP000238163"/>
    </source>
</evidence>
<dbReference type="KEGG" id="vsh:BSZ05_14055"/>
<dbReference type="Proteomes" id="UP000197092">
    <property type="component" value="Chromosome 1"/>
</dbReference>
<reference evidence="2 4" key="2">
    <citation type="submission" date="2017-09" db="EMBL/GenBank/DDBJ databases">
        <authorList>
            <person name="Girard L."/>
            <person name="Lami R."/>
            <person name="Suzuki M."/>
            <person name="Baudart J."/>
        </authorList>
    </citation>
    <scope>NUCLEOTIDE SEQUENCE [LARGE SCALE GENOMIC DNA]</scope>
    <source>
        <strain evidence="2 4">17LN0615E</strain>
    </source>
</reference>
<evidence type="ECO:0000313" key="3">
    <source>
        <dbReference type="Proteomes" id="UP000197092"/>
    </source>
</evidence>
<reference evidence="1" key="3">
    <citation type="journal article" date="2018" name="BMC Genomics">
        <title>Comparative genomic analysis reveals the evolution and environmental adaptation strategies of vibrios.</title>
        <authorList>
            <person name="Lin H."/>
            <person name="Yu M."/>
            <person name="Wang X."/>
            <person name="Zhang X.H."/>
        </authorList>
    </citation>
    <scope>NUCLEOTIDE SEQUENCE</scope>
    <source>
        <strain evidence="1">QT6D1</strain>
    </source>
</reference>
<evidence type="ECO:0000313" key="2">
    <source>
        <dbReference type="EMBL" id="PRQ66539.1"/>
    </source>
</evidence>